<proteinExistence type="predicted"/>
<dbReference type="OrthoDB" id="9781616at2"/>
<dbReference type="PANTHER" id="PTHR36454">
    <property type="entry name" value="LMO2823 PROTEIN"/>
    <property type="match status" value="1"/>
</dbReference>
<dbReference type="EMBL" id="JXKG01000017">
    <property type="protein sequence ID" value="OJG14511.1"/>
    <property type="molecule type" value="Genomic_DNA"/>
</dbReference>
<comment type="caution">
    <text evidence="1">The sequence shown here is derived from an EMBL/GenBank/DDBJ whole genome shotgun (WGS) entry which is preliminary data.</text>
</comment>
<organism evidence="1 2">
    <name type="scientific">Enterococcus canintestini</name>
    <dbReference type="NCBI Taxonomy" id="317010"/>
    <lineage>
        <taxon>Bacteria</taxon>
        <taxon>Bacillati</taxon>
        <taxon>Bacillota</taxon>
        <taxon>Bacilli</taxon>
        <taxon>Lactobacillales</taxon>
        <taxon>Enterococcaceae</taxon>
        <taxon>Enterococcus</taxon>
    </lineage>
</organism>
<evidence type="ECO:0008006" key="3">
    <source>
        <dbReference type="Google" id="ProtNLM"/>
    </source>
</evidence>
<dbReference type="InterPro" id="IPR008323">
    <property type="entry name" value="UCP033563"/>
</dbReference>
<accession>A0A1L8R439</accession>
<dbReference type="PANTHER" id="PTHR36454:SF1">
    <property type="entry name" value="DUF1015 DOMAIN-CONTAINING PROTEIN"/>
    <property type="match status" value="1"/>
</dbReference>
<evidence type="ECO:0000313" key="2">
    <source>
        <dbReference type="Proteomes" id="UP000182835"/>
    </source>
</evidence>
<dbReference type="RefSeq" id="WP_071865362.1">
    <property type="nucleotide sequence ID" value="NZ_JBHLVQ010000008.1"/>
</dbReference>
<gene>
    <name evidence="1" type="ORF">RU96_GL000841</name>
</gene>
<dbReference type="AlphaFoldDB" id="A0A1L8R439"/>
<dbReference type="PIRSF" id="PIRSF033563">
    <property type="entry name" value="UCP033563"/>
    <property type="match status" value="1"/>
</dbReference>
<sequence>MVVIKPFKAIRPAKDLAAKVAALPYDVINSEEARDLAAGNPYSYFHIDRAEIDLPQDISSYDPVVYQKAATNLADFLAKGWLKKDAKPYFYLYQLTMNGRPQTGIAFSASIDDYVNGKIKKHEFTRPEKEIDRINHIKACDANTSPIFLAYRHENKIQSIIKAWQESHTPVYDFNSYHDVNHKVWVIDDENIVTTLTTLFEDVPALYIADGHHRTESAVKVGLEKRKQGTNSPESDYFLAIVFPENELAIWEYNRVVNVALPADFFDQVAASFTITKTTREKPAAPEQIQMYLSEQWYTLTAKEIIKSNDPVEHLDVSLLQNNILAPIFGIKDVRTDQRIDFIGGIRGPEELVKLVDSGTWQVAFSLYPTAMTDLLDVADAGKIMPPKSTWFEPKLLSGLFLHDLETK</sequence>
<protein>
    <recommendedName>
        <fullName evidence="3">DUF1015 domain-containing protein</fullName>
    </recommendedName>
</protein>
<name>A0A1L8R439_9ENTE</name>
<evidence type="ECO:0000313" key="1">
    <source>
        <dbReference type="EMBL" id="OJG14511.1"/>
    </source>
</evidence>
<dbReference type="STRING" id="317010.RU96_GL000841"/>
<reference evidence="1 2" key="1">
    <citation type="submission" date="2014-12" db="EMBL/GenBank/DDBJ databases">
        <title>Draft genome sequences of 29 type strains of Enterococci.</title>
        <authorList>
            <person name="Zhong Z."/>
            <person name="Sun Z."/>
            <person name="Liu W."/>
            <person name="Zhang W."/>
            <person name="Zhang H."/>
        </authorList>
    </citation>
    <scope>NUCLEOTIDE SEQUENCE [LARGE SCALE GENOMIC DNA]</scope>
    <source>
        <strain evidence="1 2">DSM 21207</strain>
    </source>
</reference>
<dbReference type="Pfam" id="PF06245">
    <property type="entry name" value="DUF1015"/>
    <property type="match status" value="1"/>
</dbReference>
<dbReference type="Proteomes" id="UP000182835">
    <property type="component" value="Unassembled WGS sequence"/>
</dbReference>